<dbReference type="InterPro" id="IPR052032">
    <property type="entry name" value="ATP-dep_AA_Ligase"/>
</dbReference>
<evidence type="ECO:0000259" key="5">
    <source>
        <dbReference type="PROSITE" id="PS50975"/>
    </source>
</evidence>
<evidence type="ECO:0000256" key="1">
    <source>
        <dbReference type="ARBA" id="ARBA00022598"/>
    </source>
</evidence>
<dbReference type="SUPFAM" id="SSF56059">
    <property type="entry name" value="Glutathione synthetase ATP-binding domain-like"/>
    <property type="match status" value="1"/>
</dbReference>
<sequence length="488" mass="53921">MAPTKEQAAQMKGKEVLVLSHSKWNPMGLAGAGVANIKLYNGFFLDGGCRVTLVTPNADDDPVYNQYVENELVNAKIVVPDMYESDAGEKIAAACKQTGIIYDAVFSHFELVQPLIGEVAELLGIKHNSFKAYQAARDKYETRKALEKAGVPTPKAMGCNSLDNVQELIDYIGFPMILKPTSGAGSLGVYKAFNEDELRSGIERVLFDLATNALLSSNVGVTLTDPIVVEQLLIAKDFDGLPVGEFDCDLIFWDGELKYGSVTDNWKPVPPYYLENGNTYPSMIPQKEQQELIDYCAQCVKALGFYKGVFHMEALYTTEGPMLIECNPRVGGGPVCEYNNELNGVNLNENHMLTTLNIPVDPKPRAEGITKVRNVYYLNCPVTGTLEAADFFEEVKNDPSVIRHSYFVKAGDEVRGYDSQVPQWIGEIATEADVSELIPQVKKMEELIKIATASVKVKQQTQLRRPSRRASTIESVIGKVDADDHRDI</sequence>
<dbReference type="PANTHER" id="PTHR43585">
    <property type="entry name" value="FUMIPYRROLE BIOSYNTHESIS PROTEIN C"/>
    <property type="match status" value="1"/>
</dbReference>
<dbReference type="InterPro" id="IPR011761">
    <property type="entry name" value="ATP-grasp"/>
</dbReference>
<dbReference type="AlphaFoldDB" id="A0A0L0G4Z9"/>
<dbReference type="GO" id="GO:0005524">
    <property type="term" value="F:ATP binding"/>
    <property type="evidence" value="ECO:0007669"/>
    <property type="project" value="UniProtKB-UniRule"/>
</dbReference>
<evidence type="ECO:0000313" key="7">
    <source>
        <dbReference type="Proteomes" id="UP000054560"/>
    </source>
</evidence>
<keyword evidence="2 4" id="KW-0547">Nucleotide-binding</keyword>
<evidence type="ECO:0000313" key="6">
    <source>
        <dbReference type="EMBL" id="KNC83901.1"/>
    </source>
</evidence>
<dbReference type="OrthoDB" id="434648at2759"/>
<dbReference type="GeneID" id="25904364"/>
<dbReference type="Pfam" id="PF13535">
    <property type="entry name" value="ATP-grasp_4"/>
    <property type="match status" value="1"/>
</dbReference>
<accession>A0A0L0G4Z9</accession>
<dbReference type="EMBL" id="KQ241802">
    <property type="protein sequence ID" value="KNC83901.1"/>
    <property type="molecule type" value="Genomic_DNA"/>
</dbReference>
<dbReference type="STRING" id="667725.A0A0L0G4Z9"/>
<keyword evidence="7" id="KW-1185">Reference proteome</keyword>
<evidence type="ECO:0000256" key="3">
    <source>
        <dbReference type="ARBA" id="ARBA00022840"/>
    </source>
</evidence>
<evidence type="ECO:0000256" key="2">
    <source>
        <dbReference type="ARBA" id="ARBA00022741"/>
    </source>
</evidence>
<dbReference type="PROSITE" id="PS50975">
    <property type="entry name" value="ATP_GRASP"/>
    <property type="match status" value="1"/>
</dbReference>
<organism evidence="6 7">
    <name type="scientific">Sphaeroforma arctica JP610</name>
    <dbReference type="NCBI Taxonomy" id="667725"/>
    <lineage>
        <taxon>Eukaryota</taxon>
        <taxon>Ichthyosporea</taxon>
        <taxon>Ichthyophonida</taxon>
        <taxon>Sphaeroforma</taxon>
    </lineage>
</organism>
<keyword evidence="3 4" id="KW-0067">ATP-binding</keyword>
<gene>
    <name evidence="6" type="ORF">SARC_03860</name>
</gene>
<reference evidence="6 7" key="1">
    <citation type="submission" date="2011-02" db="EMBL/GenBank/DDBJ databases">
        <title>The Genome Sequence of Sphaeroforma arctica JP610.</title>
        <authorList>
            <consortium name="The Broad Institute Genome Sequencing Platform"/>
            <person name="Russ C."/>
            <person name="Cuomo C."/>
            <person name="Young S.K."/>
            <person name="Zeng Q."/>
            <person name="Gargeya S."/>
            <person name="Alvarado L."/>
            <person name="Berlin A."/>
            <person name="Chapman S.B."/>
            <person name="Chen Z."/>
            <person name="Freedman E."/>
            <person name="Gellesch M."/>
            <person name="Goldberg J."/>
            <person name="Griggs A."/>
            <person name="Gujja S."/>
            <person name="Heilman E."/>
            <person name="Heiman D."/>
            <person name="Howarth C."/>
            <person name="Mehta T."/>
            <person name="Neiman D."/>
            <person name="Pearson M."/>
            <person name="Roberts A."/>
            <person name="Saif S."/>
            <person name="Shea T."/>
            <person name="Shenoy N."/>
            <person name="Sisk P."/>
            <person name="Stolte C."/>
            <person name="Sykes S."/>
            <person name="White J."/>
            <person name="Yandava C."/>
            <person name="Burger G."/>
            <person name="Gray M.W."/>
            <person name="Holland P.W.H."/>
            <person name="King N."/>
            <person name="Lang F.B.F."/>
            <person name="Roger A.J."/>
            <person name="Ruiz-Trillo I."/>
            <person name="Haas B."/>
            <person name="Nusbaum C."/>
            <person name="Birren B."/>
        </authorList>
    </citation>
    <scope>NUCLEOTIDE SEQUENCE [LARGE SCALE GENOMIC DNA]</scope>
    <source>
        <strain evidence="6 7">JP610</strain>
    </source>
</reference>
<dbReference type="Gene3D" id="3.30.470.20">
    <property type="entry name" value="ATP-grasp fold, B domain"/>
    <property type="match status" value="1"/>
</dbReference>
<dbReference type="InterPro" id="IPR005479">
    <property type="entry name" value="CPAse_ATP-bd"/>
</dbReference>
<dbReference type="GO" id="GO:0016874">
    <property type="term" value="F:ligase activity"/>
    <property type="evidence" value="ECO:0007669"/>
    <property type="project" value="UniProtKB-KW"/>
</dbReference>
<dbReference type="GO" id="GO:0046872">
    <property type="term" value="F:metal ion binding"/>
    <property type="evidence" value="ECO:0007669"/>
    <property type="project" value="InterPro"/>
</dbReference>
<dbReference type="eggNOG" id="ENOG502RN4Y">
    <property type="taxonomic scope" value="Eukaryota"/>
</dbReference>
<evidence type="ECO:0000256" key="4">
    <source>
        <dbReference type="PROSITE-ProRule" id="PRU00409"/>
    </source>
</evidence>
<protein>
    <recommendedName>
        <fullName evidence="5">ATP-grasp domain-containing protein</fullName>
    </recommendedName>
</protein>
<feature type="domain" description="ATP-grasp" evidence="5">
    <location>
        <begin position="143"/>
        <end position="356"/>
    </location>
</feature>
<name>A0A0L0G4Z9_9EUKA</name>
<dbReference type="Proteomes" id="UP000054560">
    <property type="component" value="Unassembled WGS sequence"/>
</dbReference>
<dbReference type="PROSITE" id="PS00867">
    <property type="entry name" value="CPSASE_2"/>
    <property type="match status" value="1"/>
</dbReference>
<keyword evidence="1" id="KW-0436">Ligase</keyword>
<dbReference type="PANTHER" id="PTHR43585:SF2">
    <property type="entry name" value="ATP-GRASP ENZYME FSQD"/>
    <property type="match status" value="1"/>
</dbReference>
<dbReference type="RefSeq" id="XP_014157803.1">
    <property type="nucleotide sequence ID" value="XM_014302328.1"/>
</dbReference>
<proteinExistence type="predicted"/>